<dbReference type="Gene3D" id="1.10.287.1060">
    <property type="entry name" value="ESAT-6-like"/>
    <property type="match status" value="1"/>
</dbReference>
<evidence type="ECO:0000313" key="4">
    <source>
        <dbReference type="Proteomes" id="UP000199039"/>
    </source>
</evidence>
<evidence type="ECO:0000313" key="3">
    <source>
        <dbReference type="EMBL" id="SDD09950.1"/>
    </source>
</evidence>
<feature type="region of interest" description="Disordered" evidence="2">
    <location>
        <begin position="1"/>
        <end position="23"/>
    </location>
</feature>
<organism evidence="3 4">
    <name type="scientific">Sanguibacter gelidistatuariae</name>
    <dbReference type="NCBI Taxonomy" id="1814289"/>
    <lineage>
        <taxon>Bacteria</taxon>
        <taxon>Bacillati</taxon>
        <taxon>Actinomycetota</taxon>
        <taxon>Actinomycetes</taxon>
        <taxon>Micrococcales</taxon>
        <taxon>Sanguibacteraceae</taxon>
        <taxon>Sanguibacter</taxon>
    </lineage>
</organism>
<keyword evidence="4" id="KW-1185">Reference proteome</keyword>
<dbReference type="AlphaFoldDB" id="A0A1G6RZ67"/>
<feature type="region of interest" description="Disordered" evidence="2">
    <location>
        <begin position="79"/>
        <end position="103"/>
    </location>
</feature>
<dbReference type="InterPro" id="IPR010310">
    <property type="entry name" value="T7SS_ESAT-6-like"/>
</dbReference>
<dbReference type="InterPro" id="IPR036689">
    <property type="entry name" value="ESAT-6-like_sf"/>
</dbReference>
<dbReference type="STRING" id="1814289.SAMN05216410_2824"/>
<proteinExistence type="inferred from homology"/>
<dbReference type="RefSeq" id="WP_093184134.1">
    <property type="nucleotide sequence ID" value="NZ_FMYH01000005.1"/>
</dbReference>
<evidence type="ECO:0000256" key="2">
    <source>
        <dbReference type="SAM" id="MobiDB-lite"/>
    </source>
</evidence>
<dbReference type="EMBL" id="FMYH01000005">
    <property type="protein sequence ID" value="SDD09950.1"/>
    <property type="molecule type" value="Genomic_DNA"/>
</dbReference>
<reference evidence="3 4" key="1">
    <citation type="submission" date="2016-09" db="EMBL/GenBank/DDBJ databases">
        <authorList>
            <person name="Capua I."/>
            <person name="De Benedictis P."/>
            <person name="Joannis T."/>
            <person name="Lombin L.H."/>
            <person name="Cattoli G."/>
        </authorList>
    </citation>
    <scope>NUCLEOTIDE SEQUENCE [LARGE SCALE GENOMIC DNA]</scope>
    <source>
        <strain evidence="3 4">ISLP-3</strain>
    </source>
</reference>
<name>A0A1G6RZ67_9MICO</name>
<dbReference type="OrthoDB" id="3253863at2"/>
<dbReference type="SUPFAM" id="SSF140453">
    <property type="entry name" value="EsxAB dimer-like"/>
    <property type="match status" value="1"/>
</dbReference>
<accession>A0A1G6RZ67</accession>
<evidence type="ECO:0000256" key="1">
    <source>
        <dbReference type="RuleBase" id="RU362001"/>
    </source>
</evidence>
<protein>
    <recommendedName>
        <fullName evidence="1">ESAT-6-like protein</fullName>
    </recommendedName>
</protein>
<dbReference type="Pfam" id="PF06013">
    <property type="entry name" value="WXG100"/>
    <property type="match status" value="1"/>
</dbReference>
<dbReference type="Proteomes" id="UP000199039">
    <property type="component" value="Unassembled WGS sequence"/>
</dbReference>
<sequence>MAGEVSAVDGALKQGAQAVSQSRSELQSELKSLEGKLASIGQAWTGQGAVAFNQLMTRWREDATKMVSALDEFERNLTDSGASYDTSDDQQSAGLSALTARLG</sequence>
<feature type="compositionally biased region" description="Polar residues" evidence="2">
    <location>
        <begin position="79"/>
        <end position="94"/>
    </location>
</feature>
<dbReference type="NCBIfam" id="TIGR03930">
    <property type="entry name" value="WXG100_ESAT6"/>
    <property type="match status" value="1"/>
</dbReference>
<comment type="similarity">
    <text evidence="1">Belongs to the WXG100 family.</text>
</comment>
<gene>
    <name evidence="3" type="ORF">SAMN05216410_2824</name>
</gene>